<name>A0A6I9VTU9_9HYME</name>
<dbReference type="GO" id="GO:0005811">
    <property type="term" value="C:lipid droplet"/>
    <property type="evidence" value="ECO:0007669"/>
    <property type="project" value="UniProtKB-SubCell"/>
</dbReference>
<dbReference type="RefSeq" id="XP_011631370.1">
    <property type="nucleotide sequence ID" value="XM_011633068.2"/>
</dbReference>
<comment type="subcellular location">
    <subcellularLocation>
        <location evidence="1">Lipid droplet</location>
    </subcellularLocation>
</comment>
<dbReference type="GO" id="GO:0004771">
    <property type="term" value="F:sterol ester esterase activity"/>
    <property type="evidence" value="ECO:0007669"/>
    <property type="project" value="UniProtKB-EC"/>
</dbReference>
<dbReference type="SUPFAM" id="SSF53474">
    <property type="entry name" value="alpha/beta-Hydrolases"/>
    <property type="match status" value="1"/>
</dbReference>
<sequence length="311" mass="36277">MHRALINCNQVQTEVVSQGRWIEEDPQPHSSKQIVLLIPGNPGIPRFYEDFIKAINSRLTSEIPIWIVGHAGHVQPPRDLDIAMPSDQKWAESYSLSAQLQHKAEFIKKYVPEDAHLHIIGHSIGAWFVLNLLKDKDINKRIQRCYLLFPTIEYMAETRNGIFFNIFISRIAPVLIFLSWIFTSMFPVTVQTFMIRTFGLFYGIPARSVRAVREMLDPRVLHRIINLAREEMKYVREADHEIISKHADKLWFYYGASDNWTPVKYYKNIMLKHPDLNAQLCQRGFQHSFVLKDDIDMGHIIGDLINENSKY</sequence>
<dbReference type="PANTHER" id="PTHR13390">
    <property type="entry name" value="LIPASE"/>
    <property type="match status" value="1"/>
</dbReference>
<dbReference type="GeneID" id="105423345"/>
<dbReference type="CTD" id="38150"/>
<evidence type="ECO:0000256" key="6">
    <source>
        <dbReference type="ARBA" id="ARBA00031924"/>
    </source>
</evidence>
<keyword evidence="10" id="KW-1185">Reference proteome</keyword>
<protein>
    <recommendedName>
        <fullName evidence="3">Lipid droplet-associated hydrolase</fullName>
        <ecNumber evidence="7">3.1.1.13</ecNumber>
    </recommendedName>
    <alternativeName>
        <fullName evidence="6">Lipid droplet-associated serine hydrolase</fullName>
    </alternativeName>
</protein>
<keyword evidence="5 11" id="KW-0378">Hydrolase</keyword>
<keyword evidence="9" id="KW-0472">Membrane</keyword>
<reference evidence="11" key="1">
    <citation type="submission" date="2025-08" db="UniProtKB">
        <authorList>
            <consortium name="RefSeq"/>
        </authorList>
    </citation>
    <scope>IDENTIFICATION</scope>
</reference>
<gene>
    <name evidence="11" type="primary">LOC105423345</name>
</gene>
<dbReference type="GO" id="GO:0019915">
    <property type="term" value="P:lipid storage"/>
    <property type="evidence" value="ECO:0007669"/>
    <property type="project" value="InterPro"/>
</dbReference>
<proteinExistence type="inferred from homology"/>
<dbReference type="KEGG" id="pbar:105423345"/>
<dbReference type="AlphaFoldDB" id="A0A6I9VTU9"/>
<dbReference type="Gene3D" id="3.40.50.1820">
    <property type="entry name" value="alpha/beta hydrolase"/>
    <property type="match status" value="1"/>
</dbReference>
<dbReference type="PANTHER" id="PTHR13390:SF0">
    <property type="entry name" value="LIPID DROPLET-ASSOCIATED HYDROLASE"/>
    <property type="match status" value="1"/>
</dbReference>
<evidence type="ECO:0000313" key="11">
    <source>
        <dbReference type="RefSeq" id="XP_011631370.1"/>
    </source>
</evidence>
<keyword evidence="9" id="KW-0812">Transmembrane</keyword>
<evidence type="ECO:0000313" key="10">
    <source>
        <dbReference type="Proteomes" id="UP000504615"/>
    </source>
</evidence>
<comment type="similarity">
    <text evidence="2">Belongs to the AB hydrolase superfamily. LDAH family.</text>
</comment>
<dbReference type="InterPro" id="IPR029058">
    <property type="entry name" value="AB_hydrolase_fold"/>
</dbReference>
<evidence type="ECO:0000256" key="5">
    <source>
        <dbReference type="ARBA" id="ARBA00022801"/>
    </source>
</evidence>
<evidence type="ECO:0000256" key="3">
    <source>
        <dbReference type="ARBA" id="ARBA00019242"/>
    </source>
</evidence>
<dbReference type="EC" id="3.1.1.13" evidence="7"/>
<keyword evidence="9" id="KW-1133">Transmembrane helix</keyword>
<evidence type="ECO:0000256" key="9">
    <source>
        <dbReference type="SAM" id="Phobius"/>
    </source>
</evidence>
<dbReference type="OrthoDB" id="448051at2759"/>
<evidence type="ECO:0000256" key="8">
    <source>
        <dbReference type="ARBA" id="ARBA00049527"/>
    </source>
</evidence>
<dbReference type="Pfam" id="PF10230">
    <property type="entry name" value="LIDHydrolase"/>
    <property type="match status" value="1"/>
</dbReference>
<evidence type="ECO:0000256" key="4">
    <source>
        <dbReference type="ARBA" id="ARBA00022677"/>
    </source>
</evidence>
<evidence type="ECO:0000256" key="7">
    <source>
        <dbReference type="ARBA" id="ARBA00039150"/>
    </source>
</evidence>
<keyword evidence="4" id="KW-0551">Lipid droplet</keyword>
<organism evidence="10 11">
    <name type="scientific">Pogonomyrmex barbatus</name>
    <name type="common">red harvester ant</name>
    <dbReference type="NCBI Taxonomy" id="144034"/>
    <lineage>
        <taxon>Eukaryota</taxon>
        <taxon>Metazoa</taxon>
        <taxon>Ecdysozoa</taxon>
        <taxon>Arthropoda</taxon>
        <taxon>Hexapoda</taxon>
        <taxon>Insecta</taxon>
        <taxon>Pterygota</taxon>
        <taxon>Neoptera</taxon>
        <taxon>Endopterygota</taxon>
        <taxon>Hymenoptera</taxon>
        <taxon>Apocrita</taxon>
        <taxon>Aculeata</taxon>
        <taxon>Formicoidea</taxon>
        <taxon>Formicidae</taxon>
        <taxon>Myrmicinae</taxon>
        <taxon>Pogonomyrmex</taxon>
    </lineage>
</organism>
<comment type="catalytic activity">
    <reaction evidence="8">
        <text>a cholesterol ester + H2O = cholesterol + a fatty acid + H(+)</text>
        <dbReference type="Rhea" id="RHEA:36403"/>
        <dbReference type="ChEBI" id="CHEBI:15377"/>
        <dbReference type="ChEBI" id="CHEBI:15378"/>
        <dbReference type="ChEBI" id="CHEBI:16113"/>
        <dbReference type="ChEBI" id="CHEBI:17002"/>
        <dbReference type="ChEBI" id="CHEBI:28868"/>
        <dbReference type="EC" id="3.1.1.13"/>
    </reaction>
    <physiologicalReaction direction="left-to-right" evidence="8">
        <dbReference type="Rhea" id="RHEA:36404"/>
    </physiologicalReaction>
</comment>
<accession>A0A6I9VTU9</accession>
<dbReference type="Proteomes" id="UP000504615">
    <property type="component" value="Unplaced"/>
</dbReference>
<evidence type="ECO:0000256" key="1">
    <source>
        <dbReference type="ARBA" id="ARBA00004502"/>
    </source>
</evidence>
<evidence type="ECO:0000256" key="2">
    <source>
        <dbReference type="ARBA" id="ARBA00008300"/>
    </source>
</evidence>
<dbReference type="InterPro" id="IPR019363">
    <property type="entry name" value="LDAH"/>
</dbReference>
<feature type="transmembrane region" description="Helical" evidence="9">
    <location>
        <begin position="162"/>
        <end position="182"/>
    </location>
</feature>